<evidence type="ECO:0000256" key="1">
    <source>
        <dbReference type="SAM" id="SignalP"/>
    </source>
</evidence>
<evidence type="ECO:0000313" key="2">
    <source>
        <dbReference type="EMBL" id="XDU61768.1"/>
    </source>
</evidence>
<feature type="chain" id="PRO_5044239146" evidence="1">
    <location>
        <begin position="19"/>
        <end position="339"/>
    </location>
</feature>
<feature type="signal peptide" evidence="1">
    <location>
        <begin position="1"/>
        <end position="18"/>
    </location>
</feature>
<reference evidence="2" key="1">
    <citation type="submission" date="2024-07" db="EMBL/GenBank/DDBJ databases">
        <authorList>
            <person name="Li X.-J."/>
            <person name="Wang X."/>
        </authorList>
    </citation>
    <scope>NUCLEOTIDE SEQUENCE</scope>
    <source>
        <strain evidence="2">HSP-536</strain>
    </source>
</reference>
<keyword evidence="1" id="KW-0732">Signal</keyword>
<accession>A0AB39V3J1</accession>
<name>A0AB39V3J1_9FUSO</name>
<dbReference type="EMBL" id="CP165647">
    <property type="protein sequence ID" value="XDU61768.1"/>
    <property type="molecule type" value="Genomic_DNA"/>
</dbReference>
<proteinExistence type="predicted"/>
<dbReference type="KEGG" id="lala:AB8B28_08910"/>
<gene>
    <name evidence="2" type="ORF">AB8B28_08910</name>
</gene>
<protein>
    <submittedName>
        <fullName evidence="2">Uncharacterized protein</fullName>
    </submittedName>
</protein>
<dbReference type="RefSeq" id="WP_369715351.1">
    <property type="nucleotide sequence ID" value="NZ_CP165647.1"/>
</dbReference>
<sequence length="339" mass="40389">MRKLIILMLLGCSMTSFALFDKIKKEIKWREEEQPRFNQVKVMINGEEKMRKVIPGRYEIKLFEITYPTDLFGKNRFYNEFNTFLKNVKKDKKYSLLLENRFYQEMQDIKIDQLSEEEKILELPASSLNDYYRQQIAAMSGGANLTEYIGTDQEFLNRQIFVLYELLNKSDFNPRNVYSELDKEFLIEELKNHRKEVVENFEKSNVEFFIKETYENSGLSKFTDDSVYKFDKDIVLSDKLEDQAVLPELQRNIYLTGFPDNIIEELAKNQLKLKRTPLLLENSEYHGYTYNENNTIVFIGGENPKYYYNDYKINVVRKPVAVLDLLKTSSNYYVSDFFR</sequence>
<dbReference type="AlphaFoldDB" id="A0AB39V3J1"/>
<organism evidence="2">
    <name type="scientific">Leptotrichia alba</name>
    <dbReference type="NCBI Taxonomy" id="3239304"/>
    <lineage>
        <taxon>Bacteria</taxon>
        <taxon>Fusobacteriati</taxon>
        <taxon>Fusobacteriota</taxon>
        <taxon>Fusobacteriia</taxon>
        <taxon>Fusobacteriales</taxon>
        <taxon>Leptotrichiaceae</taxon>
        <taxon>Leptotrichia</taxon>
    </lineage>
</organism>